<dbReference type="InterPro" id="IPR011711">
    <property type="entry name" value="GntR_C"/>
</dbReference>
<gene>
    <name evidence="6" type="ORF">C6569_04405</name>
</gene>
<dbReference type="Pfam" id="PF00392">
    <property type="entry name" value="GntR"/>
    <property type="match status" value="1"/>
</dbReference>
<proteinExistence type="predicted"/>
<dbReference type="AlphaFoldDB" id="A0A2S0N884"/>
<keyword evidence="7" id="KW-1185">Reference proteome</keyword>
<keyword evidence="1" id="KW-0805">Transcription regulation</keyword>
<reference evidence="6 7" key="1">
    <citation type="submission" date="2018-03" db="EMBL/GenBank/DDBJ databases">
        <title>Genome sequencing of Phreatobacter sp.</title>
        <authorList>
            <person name="Kim S.-J."/>
            <person name="Heo J."/>
            <person name="Kwon S.-W."/>
        </authorList>
    </citation>
    <scope>NUCLEOTIDE SEQUENCE [LARGE SCALE GENOMIC DNA]</scope>
    <source>
        <strain evidence="6 7">S-12</strain>
    </source>
</reference>
<dbReference type="InterPro" id="IPR036390">
    <property type="entry name" value="WH_DNA-bd_sf"/>
</dbReference>
<name>A0A2S0N884_9HYPH</name>
<accession>A0A2S0N884</accession>
<dbReference type="KEGG" id="phr:C6569_04405"/>
<protein>
    <submittedName>
        <fullName evidence="6">GntR family transcriptional regulator</fullName>
    </submittedName>
</protein>
<dbReference type="Gene3D" id="1.20.120.530">
    <property type="entry name" value="GntR ligand-binding domain-like"/>
    <property type="match status" value="1"/>
</dbReference>
<feature type="compositionally biased region" description="Pro residues" evidence="4">
    <location>
        <begin position="1"/>
        <end position="11"/>
    </location>
</feature>
<dbReference type="PANTHER" id="PTHR43537:SF49">
    <property type="entry name" value="TRANSCRIPTIONAL REGULATORY PROTEIN"/>
    <property type="match status" value="1"/>
</dbReference>
<dbReference type="EMBL" id="CP027668">
    <property type="protein sequence ID" value="AVO44362.1"/>
    <property type="molecule type" value="Genomic_DNA"/>
</dbReference>
<dbReference type="SMART" id="SM00895">
    <property type="entry name" value="FCD"/>
    <property type="match status" value="1"/>
</dbReference>
<feature type="domain" description="HTH gntR-type" evidence="5">
    <location>
        <begin position="36"/>
        <end position="103"/>
    </location>
</feature>
<dbReference type="SUPFAM" id="SSF48008">
    <property type="entry name" value="GntR ligand-binding domain-like"/>
    <property type="match status" value="1"/>
</dbReference>
<dbReference type="OrthoDB" id="7005926at2"/>
<sequence>MSPKPRPPAARPPRSKPRSTAAAPPAAPIASAEPPSRLQRDLLPRIVELLRLDGAEPGHRITEAAMARRLQVSRTPVRAALKHLAERGVLAALPGGGLTPARPLDQVADAEFASVGVEIDVWCSRMARDRLSGALPPQVSEADLMRRYDLGRPLLLRILNKLAEVGLVERLPGHGWLFSPVNDPAAIAESYAFRRLIEPASLLEAGTRIDRAWLAEMRRRHEDMLTRTWSEALAVSLFEMNADFHEGLVAASGNRYLLLAIQQQTRLRRYTNYEWRYGPERVKVSCRQHLEIIARLEAGEVEVAAALLRQHLDLARTVSLGPR</sequence>
<evidence type="ECO:0000259" key="5">
    <source>
        <dbReference type="PROSITE" id="PS50949"/>
    </source>
</evidence>
<keyword evidence="2" id="KW-0238">DNA-binding</keyword>
<dbReference type="PANTHER" id="PTHR43537">
    <property type="entry name" value="TRANSCRIPTIONAL REGULATOR, GNTR FAMILY"/>
    <property type="match status" value="1"/>
</dbReference>
<dbReference type="GO" id="GO:0003677">
    <property type="term" value="F:DNA binding"/>
    <property type="evidence" value="ECO:0007669"/>
    <property type="project" value="UniProtKB-KW"/>
</dbReference>
<dbReference type="InterPro" id="IPR036388">
    <property type="entry name" value="WH-like_DNA-bd_sf"/>
</dbReference>
<dbReference type="PROSITE" id="PS50949">
    <property type="entry name" value="HTH_GNTR"/>
    <property type="match status" value="1"/>
</dbReference>
<dbReference type="GO" id="GO:0003700">
    <property type="term" value="F:DNA-binding transcription factor activity"/>
    <property type="evidence" value="ECO:0007669"/>
    <property type="project" value="InterPro"/>
</dbReference>
<feature type="compositionally biased region" description="Low complexity" evidence="4">
    <location>
        <begin position="18"/>
        <end position="37"/>
    </location>
</feature>
<evidence type="ECO:0000256" key="4">
    <source>
        <dbReference type="SAM" id="MobiDB-lite"/>
    </source>
</evidence>
<evidence type="ECO:0000313" key="6">
    <source>
        <dbReference type="EMBL" id="AVO44362.1"/>
    </source>
</evidence>
<dbReference type="Proteomes" id="UP000237889">
    <property type="component" value="Chromosome"/>
</dbReference>
<feature type="region of interest" description="Disordered" evidence="4">
    <location>
        <begin position="1"/>
        <end position="37"/>
    </location>
</feature>
<keyword evidence="3" id="KW-0804">Transcription</keyword>
<dbReference type="Pfam" id="PF07729">
    <property type="entry name" value="FCD"/>
    <property type="match status" value="1"/>
</dbReference>
<evidence type="ECO:0000256" key="3">
    <source>
        <dbReference type="ARBA" id="ARBA00023163"/>
    </source>
</evidence>
<dbReference type="Gene3D" id="1.10.10.10">
    <property type="entry name" value="Winged helix-like DNA-binding domain superfamily/Winged helix DNA-binding domain"/>
    <property type="match status" value="2"/>
</dbReference>
<evidence type="ECO:0000256" key="1">
    <source>
        <dbReference type="ARBA" id="ARBA00023015"/>
    </source>
</evidence>
<organism evidence="6 7">
    <name type="scientific">Phreatobacter cathodiphilus</name>
    <dbReference type="NCBI Taxonomy" id="1868589"/>
    <lineage>
        <taxon>Bacteria</taxon>
        <taxon>Pseudomonadati</taxon>
        <taxon>Pseudomonadota</taxon>
        <taxon>Alphaproteobacteria</taxon>
        <taxon>Hyphomicrobiales</taxon>
        <taxon>Phreatobacteraceae</taxon>
        <taxon>Phreatobacter</taxon>
    </lineage>
</organism>
<dbReference type="SMART" id="SM00345">
    <property type="entry name" value="HTH_GNTR"/>
    <property type="match status" value="2"/>
</dbReference>
<evidence type="ECO:0000256" key="2">
    <source>
        <dbReference type="ARBA" id="ARBA00023125"/>
    </source>
</evidence>
<dbReference type="InterPro" id="IPR000524">
    <property type="entry name" value="Tscrpt_reg_HTH_GntR"/>
</dbReference>
<dbReference type="SUPFAM" id="SSF46785">
    <property type="entry name" value="Winged helix' DNA-binding domain"/>
    <property type="match status" value="2"/>
</dbReference>
<evidence type="ECO:0000313" key="7">
    <source>
        <dbReference type="Proteomes" id="UP000237889"/>
    </source>
</evidence>
<dbReference type="InterPro" id="IPR008920">
    <property type="entry name" value="TF_FadR/GntR_C"/>
</dbReference>